<dbReference type="OrthoDB" id="9790442at2"/>
<keyword evidence="13" id="KW-1185">Reference proteome</keyword>
<dbReference type="PANTHER" id="PTHR48111">
    <property type="entry name" value="REGULATOR OF RPOS"/>
    <property type="match status" value="1"/>
</dbReference>
<dbReference type="SMART" id="SM00862">
    <property type="entry name" value="Trans_reg_C"/>
    <property type="match status" value="1"/>
</dbReference>
<keyword evidence="5 9" id="KW-0238">DNA-binding</keyword>
<sequence>MSYKILVAEDDADICEVLRLYLENAGFDVISADNGIRAYDLLKSESPDLAIFDIMMPEMNGFELTKRVRITSSIPIIFLSAMNADSDKILGLDIGADDYITKPFNPLEVVARVQSNLRRKYKLDSTAHQSGELLTVGELTLDTKKFTLQKNGEDIQLTPTEFKILSTLMEKPGRVFTKAQIYERINGEYFENDDNTMMVHISKLREKLGDDSKRPKYLKTVRGLGYKIEKS</sequence>
<feature type="modified residue" description="4-aspartylphosphate" evidence="8">
    <location>
        <position position="53"/>
    </location>
</feature>
<evidence type="ECO:0000256" key="4">
    <source>
        <dbReference type="ARBA" id="ARBA00023015"/>
    </source>
</evidence>
<evidence type="ECO:0000256" key="8">
    <source>
        <dbReference type="PROSITE-ProRule" id="PRU00169"/>
    </source>
</evidence>
<dbReference type="CDD" id="cd17574">
    <property type="entry name" value="REC_OmpR"/>
    <property type="match status" value="1"/>
</dbReference>
<dbReference type="Pfam" id="PF00486">
    <property type="entry name" value="Trans_reg_C"/>
    <property type="match status" value="1"/>
</dbReference>
<dbReference type="FunFam" id="1.10.10.10:FF:000018">
    <property type="entry name" value="DNA-binding response regulator ResD"/>
    <property type="match status" value="1"/>
</dbReference>
<feature type="domain" description="OmpR/PhoB-type" evidence="11">
    <location>
        <begin position="131"/>
        <end position="230"/>
    </location>
</feature>
<keyword evidence="6" id="KW-0804">Transcription</keyword>
<keyword evidence="2 8" id="KW-0597">Phosphoprotein</keyword>
<feature type="DNA-binding region" description="OmpR/PhoB-type" evidence="9">
    <location>
        <begin position="131"/>
        <end position="230"/>
    </location>
</feature>
<dbReference type="SMART" id="SM00448">
    <property type="entry name" value="REC"/>
    <property type="match status" value="1"/>
</dbReference>
<dbReference type="SUPFAM" id="SSF46894">
    <property type="entry name" value="C-terminal effector domain of the bipartite response regulators"/>
    <property type="match status" value="1"/>
</dbReference>
<dbReference type="Gene3D" id="1.10.10.10">
    <property type="entry name" value="Winged helix-like DNA-binding domain superfamily/Winged helix DNA-binding domain"/>
    <property type="match status" value="1"/>
</dbReference>
<dbReference type="CDD" id="cd00383">
    <property type="entry name" value="trans_reg_C"/>
    <property type="match status" value="1"/>
</dbReference>
<organism evidence="12 13">
    <name type="scientific">Ruminococcus albus 8</name>
    <dbReference type="NCBI Taxonomy" id="246199"/>
    <lineage>
        <taxon>Bacteria</taxon>
        <taxon>Bacillati</taxon>
        <taxon>Bacillota</taxon>
        <taxon>Clostridia</taxon>
        <taxon>Eubacteriales</taxon>
        <taxon>Oscillospiraceae</taxon>
        <taxon>Ruminococcus</taxon>
    </lineage>
</organism>
<evidence type="ECO:0000313" key="13">
    <source>
        <dbReference type="Proteomes" id="UP000004259"/>
    </source>
</evidence>
<comment type="caution">
    <text evidence="12">The sequence shown here is derived from an EMBL/GenBank/DDBJ whole genome shotgun (WGS) entry which is preliminary data.</text>
</comment>
<dbReference type="InterPro" id="IPR016032">
    <property type="entry name" value="Sig_transdc_resp-reg_C-effctor"/>
</dbReference>
<dbReference type="InterPro" id="IPR036388">
    <property type="entry name" value="WH-like_DNA-bd_sf"/>
</dbReference>
<evidence type="ECO:0000256" key="1">
    <source>
        <dbReference type="ARBA" id="ARBA00018672"/>
    </source>
</evidence>
<dbReference type="InterPro" id="IPR011006">
    <property type="entry name" value="CheY-like_superfamily"/>
</dbReference>
<dbReference type="Gene3D" id="6.10.250.690">
    <property type="match status" value="1"/>
</dbReference>
<dbReference type="GO" id="GO:0000976">
    <property type="term" value="F:transcription cis-regulatory region binding"/>
    <property type="evidence" value="ECO:0007669"/>
    <property type="project" value="TreeGrafter"/>
</dbReference>
<evidence type="ECO:0000256" key="3">
    <source>
        <dbReference type="ARBA" id="ARBA00023012"/>
    </source>
</evidence>
<dbReference type="GO" id="GO:0032993">
    <property type="term" value="C:protein-DNA complex"/>
    <property type="evidence" value="ECO:0007669"/>
    <property type="project" value="TreeGrafter"/>
</dbReference>
<proteinExistence type="predicted"/>
<dbReference type="eggNOG" id="COG0745">
    <property type="taxonomic scope" value="Bacteria"/>
</dbReference>
<dbReference type="PROSITE" id="PS51755">
    <property type="entry name" value="OMPR_PHOB"/>
    <property type="match status" value="1"/>
</dbReference>
<evidence type="ECO:0000256" key="5">
    <source>
        <dbReference type="ARBA" id="ARBA00023125"/>
    </source>
</evidence>
<reference evidence="12 13" key="1">
    <citation type="submission" date="2011-02" db="EMBL/GenBank/DDBJ databases">
        <authorList>
            <person name="Nelson K.E."/>
            <person name="Sutton G."/>
            <person name="Torralba M."/>
            <person name="Durkin S."/>
            <person name="Harkins D."/>
            <person name="Montgomery R."/>
            <person name="Ziemer C."/>
            <person name="Klaassens E."/>
            <person name="Ocuiv P."/>
            <person name="Morrison M."/>
        </authorList>
    </citation>
    <scope>NUCLEOTIDE SEQUENCE [LARGE SCALE GENOMIC DNA]</scope>
    <source>
        <strain evidence="12 13">8</strain>
    </source>
</reference>
<dbReference type="Pfam" id="PF00072">
    <property type="entry name" value="Response_reg"/>
    <property type="match status" value="1"/>
</dbReference>
<evidence type="ECO:0000256" key="6">
    <source>
        <dbReference type="ARBA" id="ARBA00023163"/>
    </source>
</evidence>
<evidence type="ECO:0000259" key="10">
    <source>
        <dbReference type="PROSITE" id="PS50110"/>
    </source>
</evidence>
<dbReference type="GO" id="GO:0006355">
    <property type="term" value="P:regulation of DNA-templated transcription"/>
    <property type="evidence" value="ECO:0007669"/>
    <property type="project" value="InterPro"/>
</dbReference>
<evidence type="ECO:0000256" key="9">
    <source>
        <dbReference type="PROSITE-ProRule" id="PRU01091"/>
    </source>
</evidence>
<keyword evidence="4" id="KW-0805">Transcription regulation</keyword>
<comment type="function">
    <text evidence="7">May play the central regulatory role in sporulation. It may be an element of the effector pathway responsible for the activation of sporulation genes in response to nutritional stress. Spo0A may act in concert with spo0H (a sigma factor) to control the expression of some genes that are critical to the sporulation process.</text>
</comment>
<dbReference type="InterPro" id="IPR001789">
    <property type="entry name" value="Sig_transdc_resp-reg_receiver"/>
</dbReference>
<dbReference type="InterPro" id="IPR039420">
    <property type="entry name" value="WalR-like"/>
</dbReference>
<evidence type="ECO:0000256" key="2">
    <source>
        <dbReference type="ARBA" id="ARBA00022553"/>
    </source>
</evidence>
<evidence type="ECO:0000256" key="7">
    <source>
        <dbReference type="ARBA" id="ARBA00024867"/>
    </source>
</evidence>
<dbReference type="EMBL" id="ADKM02000130">
    <property type="protein sequence ID" value="EGC01326.1"/>
    <property type="molecule type" value="Genomic_DNA"/>
</dbReference>
<protein>
    <recommendedName>
        <fullName evidence="1">Stage 0 sporulation protein A homolog</fullName>
    </recommendedName>
</protein>
<dbReference type="SUPFAM" id="SSF52172">
    <property type="entry name" value="CheY-like"/>
    <property type="match status" value="1"/>
</dbReference>
<dbReference type="STRING" id="246199.CUS_7543"/>
<name>E9SH15_RUMAL</name>
<dbReference type="PROSITE" id="PS50110">
    <property type="entry name" value="RESPONSE_REGULATORY"/>
    <property type="match status" value="1"/>
</dbReference>
<keyword evidence="3" id="KW-0902">Two-component regulatory system</keyword>
<feature type="domain" description="Response regulatory" evidence="10">
    <location>
        <begin position="4"/>
        <end position="117"/>
    </location>
</feature>
<dbReference type="AlphaFoldDB" id="E9SH15"/>
<dbReference type="PANTHER" id="PTHR48111:SF40">
    <property type="entry name" value="PHOSPHATE REGULON TRANSCRIPTIONAL REGULATORY PROTEIN PHOB"/>
    <property type="match status" value="1"/>
</dbReference>
<evidence type="ECO:0000259" key="11">
    <source>
        <dbReference type="PROSITE" id="PS51755"/>
    </source>
</evidence>
<dbReference type="RefSeq" id="WP_002852757.1">
    <property type="nucleotide sequence ID" value="NZ_ADKM02000130.1"/>
</dbReference>
<accession>E9SH15</accession>
<dbReference type="Gene3D" id="3.40.50.2300">
    <property type="match status" value="1"/>
</dbReference>
<dbReference type="InterPro" id="IPR001867">
    <property type="entry name" value="OmpR/PhoB-type_DNA-bd"/>
</dbReference>
<dbReference type="GO" id="GO:0005829">
    <property type="term" value="C:cytosol"/>
    <property type="evidence" value="ECO:0007669"/>
    <property type="project" value="TreeGrafter"/>
</dbReference>
<dbReference type="GO" id="GO:0000156">
    <property type="term" value="F:phosphorelay response regulator activity"/>
    <property type="evidence" value="ECO:0007669"/>
    <property type="project" value="TreeGrafter"/>
</dbReference>
<dbReference type="Proteomes" id="UP000004259">
    <property type="component" value="Unassembled WGS sequence"/>
</dbReference>
<dbReference type="FunFam" id="3.40.50.2300:FF:000001">
    <property type="entry name" value="DNA-binding response regulator PhoB"/>
    <property type="match status" value="1"/>
</dbReference>
<evidence type="ECO:0000313" key="12">
    <source>
        <dbReference type="EMBL" id="EGC01326.1"/>
    </source>
</evidence>
<gene>
    <name evidence="12" type="ORF">CUS_7543</name>
</gene>